<organism evidence="3 4">
    <name type="scientific">Planctopirus hydrillae</name>
    <dbReference type="NCBI Taxonomy" id="1841610"/>
    <lineage>
        <taxon>Bacteria</taxon>
        <taxon>Pseudomonadati</taxon>
        <taxon>Planctomycetota</taxon>
        <taxon>Planctomycetia</taxon>
        <taxon>Planctomycetales</taxon>
        <taxon>Planctomycetaceae</taxon>
        <taxon>Planctopirus</taxon>
    </lineage>
</organism>
<evidence type="ECO:0000256" key="1">
    <source>
        <dbReference type="SAM" id="Phobius"/>
    </source>
</evidence>
<sequence>MKSTSPDQRSTRRGFTALELIVALGVIVAIVLLLMPAVRTSREPARRTQCRNNLKQIGLALHNYHDQHGVFPPAFTVDAEGKPLHSWRTLILPYLGQAALYDSIDLSKPWDDPANAHAKETATYCYSCPSNPLPAGMTTYVGLVGEQNFFSPSHPRKLSEFPPNKSSQLITIFERDYERAVHWMSPEDGTAAELLTPPADRKTAHTGGCHMLLVEGSVRFVSKDLPQETLKSLLSIDAPLFKGDF</sequence>
<dbReference type="PANTHER" id="PTHR30093">
    <property type="entry name" value="GENERAL SECRETION PATHWAY PROTEIN G"/>
    <property type="match status" value="1"/>
</dbReference>
<keyword evidence="1" id="KW-0472">Membrane</keyword>
<dbReference type="Gene3D" id="3.30.700.10">
    <property type="entry name" value="Glycoprotein, Type 4 Pilin"/>
    <property type="match status" value="1"/>
</dbReference>
<feature type="domain" description="DUF1559" evidence="2">
    <location>
        <begin position="41"/>
        <end position="142"/>
    </location>
</feature>
<dbReference type="SUPFAM" id="SSF54523">
    <property type="entry name" value="Pili subunits"/>
    <property type="match status" value="1"/>
</dbReference>
<dbReference type="RefSeq" id="WP_068845867.1">
    <property type="nucleotide sequence ID" value="NZ_LYDR01000033.1"/>
</dbReference>
<dbReference type="EMBL" id="LYDR01000033">
    <property type="protein sequence ID" value="ODA35420.1"/>
    <property type="molecule type" value="Genomic_DNA"/>
</dbReference>
<dbReference type="InterPro" id="IPR045584">
    <property type="entry name" value="Pilin-like"/>
</dbReference>
<name>A0A1C3EQ91_9PLAN</name>
<gene>
    <name evidence="3" type="ORF">A6X21_16510</name>
</gene>
<feature type="transmembrane region" description="Helical" evidence="1">
    <location>
        <begin position="20"/>
        <end position="38"/>
    </location>
</feature>
<comment type="caution">
    <text evidence="3">The sequence shown here is derived from an EMBL/GenBank/DDBJ whole genome shotgun (WGS) entry which is preliminary data.</text>
</comment>
<keyword evidence="1" id="KW-0812">Transmembrane</keyword>
<dbReference type="Proteomes" id="UP000094828">
    <property type="component" value="Unassembled WGS sequence"/>
</dbReference>
<dbReference type="STRING" id="1841610.A6X21_16510"/>
<evidence type="ECO:0000313" key="4">
    <source>
        <dbReference type="Proteomes" id="UP000094828"/>
    </source>
</evidence>
<protein>
    <recommendedName>
        <fullName evidence="2">DUF1559 domain-containing protein</fullName>
    </recommendedName>
</protein>
<accession>A0A1C3EQ91</accession>
<reference evidence="3 4" key="1">
    <citation type="submission" date="2016-05" db="EMBL/GenBank/DDBJ databases">
        <title>Genomic and physiological characterization of Planctopirus sp. isolated from fresh water lake.</title>
        <authorList>
            <person name="Subhash Y."/>
            <person name="Ramana C."/>
        </authorList>
    </citation>
    <scope>NUCLEOTIDE SEQUENCE [LARGE SCALE GENOMIC DNA]</scope>
    <source>
        <strain evidence="3 4">JC280</strain>
    </source>
</reference>
<dbReference type="Pfam" id="PF07596">
    <property type="entry name" value="SBP_bac_10"/>
    <property type="match status" value="1"/>
</dbReference>
<evidence type="ECO:0000259" key="2">
    <source>
        <dbReference type="Pfam" id="PF07596"/>
    </source>
</evidence>
<dbReference type="PANTHER" id="PTHR30093:SF2">
    <property type="entry name" value="TYPE II SECRETION SYSTEM PROTEIN H"/>
    <property type="match status" value="1"/>
</dbReference>
<evidence type="ECO:0000313" key="3">
    <source>
        <dbReference type="EMBL" id="ODA35420.1"/>
    </source>
</evidence>
<dbReference type="InterPro" id="IPR011453">
    <property type="entry name" value="DUF1559"/>
</dbReference>
<keyword evidence="1" id="KW-1133">Transmembrane helix</keyword>
<proteinExistence type="predicted"/>
<dbReference type="OrthoDB" id="285651at2"/>
<keyword evidence="4" id="KW-1185">Reference proteome</keyword>
<dbReference type="AlphaFoldDB" id="A0A1C3EQ91"/>